<dbReference type="STRING" id="1580092.NADRNF5_0560"/>
<protein>
    <submittedName>
        <fullName evidence="1">Uncharacterized protein</fullName>
    </submittedName>
</protein>
<evidence type="ECO:0000313" key="1">
    <source>
        <dbReference type="EMBL" id="AJW70256.1"/>
    </source>
</evidence>
<dbReference type="GeneID" id="24819801"/>
<dbReference type="EMBL" id="CP011070">
    <property type="protein sequence ID" value="AJW70256.1"/>
    <property type="molecule type" value="Genomic_DNA"/>
</dbReference>
<dbReference type="OrthoDB" id="378036at2157"/>
<dbReference type="RefSeq" id="WP_148313041.1">
    <property type="nucleotide sequence ID" value="NZ_CP011070.1"/>
</dbReference>
<reference evidence="1 2" key="2">
    <citation type="journal article" date="2016" name="ISME J.">
        <title>Physiological and genomic characterization of two novel marine thaumarchaeal strains indicates niche differentiation.</title>
        <authorList>
            <person name="Bayer B."/>
            <person name="Vojvoda J."/>
            <person name="Offre P."/>
            <person name="Alves R.J."/>
            <person name="Elisabeth N.H."/>
            <person name="Garcia J.A."/>
            <person name="Volland J.M."/>
            <person name="Srivastava A."/>
            <person name="Schleper C."/>
            <person name="Herndl G.J."/>
        </authorList>
    </citation>
    <scope>NUCLEOTIDE SEQUENCE [LARGE SCALE GENOMIC DNA]</scope>
    <source>
        <strain evidence="1 2">NF5</strain>
    </source>
</reference>
<dbReference type="AlphaFoldDB" id="A0A0D5C0J3"/>
<dbReference type="Proteomes" id="UP000032408">
    <property type="component" value="Chromosome"/>
</dbReference>
<dbReference type="KEGG" id="nin:NADRNF5_0560"/>
<dbReference type="HOGENOM" id="CLU_2204000_0_0_2"/>
<accession>A0A0D5C0J3</accession>
<organism evidence="1 2">
    <name type="scientific">Nitrosopumilus adriaticus</name>
    <dbReference type="NCBI Taxonomy" id="1580092"/>
    <lineage>
        <taxon>Archaea</taxon>
        <taxon>Nitrososphaerota</taxon>
        <taxon>Nitrososphaeria</taxon>
        <taxon>Nitrosopumilales</taxon>
        <taxon>Nitrosopumilaceae</taxon>
        <taxon>Nitrosopumilus</taxon>
    </lineage>
</organism>
<proteinExistence type="predicted"/>
<evidence type="ECO:0000313" key="2">
    <source>
        <dbReference type="Proteomes" id="UP000032408"/>
    </source>
</evidence>
<reference evidence="2" key="1">
    <citation type="submission" date="2015-03" db="EMBL/GenBank/DDBJ databases">
        <title>Characterization of two novel Thaumarchaeota isolated from the Northern Adriatic Sea.</title>
        <authorList>
            <person name="Bayer B."/>
            <person name="Vojvoda J."/>
            <person name="Offre P."/>
            <person name="Srivastava A."/>
            <person name="Elisabeth N."/>
            <person name="Garcia J.A.L."/>
            <person name="Schleper C."/>
            <person name="Herndl G.J."/>
        </authorList>
    </citation>
    <scope>NUCLEOTIDE SEQUENCE [LARGE SCALE GENOMIC DNA]</scope>
    <source>
        <strain evidence="2">NF5</strain>
    </source>
</reference>
<keyword evidence="2" id="KW-1185">Reference proteome</keyword>
<sequence length="107" mass="12327">MKTRLIIISIIVIIVVLSGIVYAISVINEPKTAKDCRFTYAKGGQEMLDCLEKIRDNSSIPSAQEFLKMDCKELEHHFPEFPNKEVADAWITRMHECLTEQEKENEN</sequence>
<gene>
    <name evidence="1" type="ORF">NADRNF5_0560</name>
</gene>
<name>A0A0D5C0J3_9ARCH</name>